<reference evidence="3 5" key="3">
    <citation type="submission" date="2016-11" db="EMBL/GenBank/DDBJ databases">
        <title>Whole genomes of Flavobacteriaceae.</title>
        <authorList>
            <person name="Stine C."/>
            <person name="Li C."/>
            <person name="Tadesse D."/>
        </authorList>
    </citation>
    <scope>NUCLEOTIDE SEQUENCE [LARGE SCALE GENOMIC DNA]</scope>
    <source>
        <strain evidence="3 5">ATCC BAA-2541</strain>
    </source>
</reference>
<evidence type="ECO:0000256" key="1">
    <source>
        <dbReference type="SAM" id="SignalP"/>
    </source>
</evidence>
<evidence type="ECO:0000313" key="5">
    <source>
        <dbReference type="Proteomes" id="UP000198319"/>
    </source>
</evidence>
<evidence type="ECO:0000313" key="2">
    <source>
        <dbReference type="EMBL" id="OHT44058.1"/>
    </source>
</evidence>
<reference evidence="2" key="2">
    <citation type="submission" date="2016-09" db="EMBL/GenBank/DDBJ databases">
        <authorList>
            <person name="Capua I."/>
            <person name="De Benedictis P."/>
            <person name="Joannis T."/>
            <person name="Lombin L.H."/>
            <person name="Cattoli G."/>
        </authorList>
    </citation>
    <scope>NUCLEOTIDE SEQUENCE [LARGE SCALE GENOMIC DNA]</scope>
    <source>
        <strain evidence="2">MSU</strain>
    </source>
</reference>
<accession>A0A1S1J2R0</accession>
<evidence type="ECO:0000313" key="3">
    <source>
        <dbReference type="EMBL" id="OXB20302.1"/>
    </source>
</evidence>
<dbReference type="RefSeq" id="WP_070908016.1">
    <property type="nucleotide sequence ID" value="NZ_MIKE01000025.1"/>
</dbReference>
<proteinExistence type="predicted"/>
<dbReference type="AlphaFoldDB" id="A0A1S1J2R0"/>
<dbReference type="Proteomes" id="UP000198319">
    <property type="component" value="Unassembled WGS sequence"/>
</dbReference>
<protein>
    <submittedName>
        <fullName evidence="2">Uncharacterized protein</fullName>
    </submittedName>
</protein>
<gene>
    <name evidence="3" type="ORF">B0A71_07920</name>
    <name evidence="2" type="ORF">BHE19_14075</name>
</gene>
<comment type="caution">
    <text evidence="2">The sequence shown here is derived from an EMBL/GenBank/DDBJ whole genome shotgun (WGS) entry which is preliminary data.</text>
</comment>
<name>A0A1S1J2R0_9FLAO</name>
<keyword evidence="5" id="KW-1185">Reference proteome</keyword>
<sequence length="175" mass="19131">MNLKLPLLIVLLISGFINAQQTVSIKGSKPFPATTSYTFICEKYVFTGETEVQIAKTDKGGALKLSIGISNDKTQISGGVYVDLVNGDVIACVDKNIKETLDGKTTTYYYFTPAEMVKLKKTDIKAIRFIIKGNNTAAFGDQTGYFTALNRMTYFSTAFDKSKKTFDTAAAISVL</sequence>
<feature type="signal peptide" evidence="1">
    <location>
        <begin position="1"/>
        <end position="19"/>
    </location>
</feature>
<dbReference type="OrthoDB" id="1361101at2"/>
<dbReference type="EMBL" id="MIKE01000025">
    <property type="protein sequence ID" value="OHT44058.1"/>
    <property type="molecule type" value="Genomic_DNA"/>
</dbReference>
<feature type="chain" id="PRO_5010163841" evidence="1">
    <location>
        <begin position="20"/>
        <end position="175"/>
    </location>
</feature>
<evidence type="ECO:0000313" key="4">
    <source>
        <dbReference type="Proteomes" id="UP000180252"/>
    </source>
</evidence>
<dbReference type="Proteomes" id="UP000180252">
    <property type="component" value="Unassembled WGS sequence"/>
</dbReference>
<keyword evidence="1" id="KW-0732">Signal</keyword>
<reference evidence="4" key="1">
    <citation type="submission" date="2016-09" db="EMBL/GenBank/DDBJ databases">
        <authorList>
            <person name="Chen S."/>
            <person name="Walker E."/>
        </authorList>
    </citation>
    <scope>NUCLEOTIDE SEQUENCE [LARGE SCALE GENOMIC DNA]</scope>
    <source>
        <strain evidence="4">MSU</strain>
    </source>
</reference>
<dbReference type="STRING" id="1278819.BHE19_14075"/>
<organism evidence="2 4">
    <name type="scientific">Flavobacterium tructae</name>
    <dbReference type="NCBI Taxonomy" id="1114873"/>
    <lineage>
        <taxon>Bacteria</taxon>
        <taxon>Pseudomonadati</taxon>
        <taxon>Bacteroidota</taxon>
        <taxon>Flavobacteriia</taxon>
        <taxon>Flavobacteriales</taxon>
        <taxon>Flavobacteriaceae</taxon>
        <taxon>Flavobacterium</taxon>
    </lineage>
</organism>
<dbReference type="EMBL" id="MUHG01000015">
    <property type="protein sequence ID" value="OXB20302.1"/>
    <property type="molecule type" value="Genomic_DNA"/>
</dbReference>